<accession>A0A0B7ALD4</accession>
<dbReference type="AlphaFoldDB" id="A0A0B7ALD4"/>
<reference evidence="1" key="1">
    <citation type="submission" date="2014-12" db="EMBL/GenBank/DDBJ databases">
        <title>Insight into the proteome of Arion vulgaris.</title>
        <authorList>
            <person name="Aradska J."/>
            <person name="Bulat T."/>
            <person name="Smidak R."/>
            <person name="Sarate P."/>
            <person name="Gangsoo J."/>
            <person name="Sialana F."/>
            <person name="Bilban M."/>
            <person name="Lubec G."/>
        </authorList>
    </citation>
    <scope>NUCLEOTIDE SEQUENCE</scope>
    <source>
        <tissue evidence="1">Skin</tissue>
    </source>
</reference>
<name>A0A0B7ALD4_9EUPU</name>
<protein>
    <submittedName>
        <fullName evidence="1">Uncharacterized protein</fullName>
    </submittedName>
</protein>
<gene>
    <name evidence="1" type="primary">ORF122510</name>
</gene>
<evidence type="ECO:0000313" key="1">
    <source>
        <dbReference type="EMBL" id="CEK80750.1"/>
    </source>
</evidence>
<sequence length="52" mass="5926">MKAALKTTNSNIVGTEDPYLRYQSEILKASIRFQRVSVKVLRGHIEVAVEKH</sequence>
<dbReference type="EMBL" id="HACG01033885">
    <property type="protein sequence ID" value="CEK80750.1"/>
    <property type="molecule type" value="Transcribed_RNA"/>
</dbReference>
<proteinExistence type="predicted"/>
<organism evidence="1">
    <name type="scientific">Arion vulgaris</name>
    <dbReference type="NCBI Taxonomy" id="1028688"/>
    <lineage>
        <taxon>Eukaryota</taxon>
        <taxon>Metazoa</taxon>
        <taxon>Spiralia</taxon>
        <taxon>Lophotrochozoa</taxon>
        <taxon>Mollusca</taxon>
        <taxon>Gastropoda</taxon>
        <taxon>Heterobranchia</taxon>
        <taxon>Euthyneura</taxon>
        <taxon>Panpulmonata</taxon>
        <taxon>Eupulmonata</taxon>
        <taxon>Stylommatophora</taxon>
        <taxon>Helicina</taxon>
        <taxon>Arionoidea</taxon>
        <taxon>Arionidae</taxon>
        <taxon>Arion</taxon>
    </lineage>
</organism>